<dbReference type="EMBL" id="CP090170">
    <property type="protein sequence ID" value="UJO20911.1"/>
    <property type="molecule type" value="Genomic_DNA"/>
</dbReference>
<name>A0A9Q8PEF0_PASFU</name>
<evidence type="ECO:0008006" key="4">
    <source>
        <dbReference type="Google" id="ProtNLM"/>
    </source>
</evidence>
<proteinExistence type="predicted"/>
<feature type="compositionally biased region" description="Polar residues" evidence="1">
    <location>
        <begin position="199"/>
        <end position="210"/>
    </location>
</feature>
<keyword evidence="3" id="KW-1185">Reference proteome</keyword>
<sequence length="223" mass="24538">MSKSYGVWVANPVSYSAQTPKQDSKSPHITLNFTDGSNGGEAEINVKSTDKDTRLVYWVNQQSSHPITKSLANLDLGPRTLGSANNSDLALDFQRTQPALLHIDKGQVLDSYEKGPNNDILEKLEPILDQAIKEKATMYLYGQSYHDSDGQSGIHDFHMNQGYQKGYSNALYSDGSFFIKFNDGHWEAVFLAFASQSLPTDDSGDPTSGAETFEQRLGSSSSK</sequence>
<dbReference type="OrthoDB" id="2580841at2759"/>
<organism evidence="2 3">
    <name type="scientific">Passalora fulva</name>
    <name type="common">Tomato leaf mold</name>
    <name type="synonym">Cladosporium fulvum</name>
    <dbReference type="NCBI Taxonomy" id="5499"/>
    <lineage>
        <taxon>Eukaryota</taxon>
        <taxon>Fungi</taxon>
        <taxon>Dikarya</taxon>
        <taxon>Ascomycota</taxon>
        <taxon>Pezizomycotina</taxon>
        <taxon>Dothideomycetes</taxon>
        <taxon>Dothideomycetidae</taxon>
        <taxon>Mycosphaerellales</taxon>
        <taxon>Mycosphaerellaceae</taxon>
        <taxon>Fulvia</taxon>
    </lineage>
</organism>
<accession>A0A9Q8PEF0</accession>
<reference evidence="2" key="1">
    <citation type="submission" date="2021-12" db="EMBL/GenBank/DDBJ databases">
        <authorList>
            <person name="Zaccaron A."/>
            <person name="Stergiopoulos I."/>
        </authorList>
    </citation>
    <scope>NUCLEOTIDE SEQUENCE</scope>
    <source>
        <strain evidence="2">Race5_Kim</strain>
    </source>
</reference>
<protein>
    <recommendedName>
        <fullName evidence="4">DUF2278 family protein</fullName>
    </recommendedName>
</protein>
<dbReference type="OMA" id="DKDFTHP"/>
<gene>
    <name evidence="2" type="ORF">CLAFUR5_11441</name>
</gene>
<dbReference type="GeneID" id="71991319"/>
<dbReference type="Proteomes" id="UP000756132">
    <property type="component" value="Chromosome 8"/>
</dbReference>
<feature type="region of interest" description="Disordered" evidence="1">
    <location>
        <begin position="199"/>
        <end position="223"/>
    </location>
</feature>
<reference evidence="2" key="2">
    <citation type="journal article" date="2022" name="Microb. Genom.">
        <title>A chromosome-scale genome assembly of the tomato pathogen Cladosporium fulvum reveals a compartmentalized genome architecture and the presence of a dispensable chromosome.</title>
        <authorList>
            <person name="Zaccaron A.Z."/>
            <person name="Chen L.H."/>
            <person name="Samaras A."/>
            <person name="Stergiopoulos I."/>
        </authorList>
    </citation>
    <scope>NUCLEOTIDE SEQUENCE</scope>
    <source>
        <strain evidence="2">Race5_Kim</strain>
    </source>
</reference>
<evidence type="ECO:0000313" key="2">
    <source>
        <dbReference type="EMBL" id="UJO20911.1"/>
    </source>
</evidence>
<dbReference type="RefSeq" id="XP_047765277.1">
    <property type="nucleotide sequence ID" value="XM_047910589.1"/>
</dbReference>
<dbReference type="AlphaFoldDB" id="A0A9Q8PEF0"/>
<dbReference type="InterPro" id="IPR019268">
    <property type="entry name" value="DUF2278"/>
</dbReference>
<dbReference type="KEGG" id="ffu:CLAFUR5_11441"/>
<evidence type="ECO:0000256" key="1">
    <source>
        <dbReference type="SAM" id="MobiDB-lite"/>
    </source>
</evidence>
<dbReference type="Pfam" id="PF10042">
    <property type="entry name" value="DUF2278"/>
    <property type="match status" value="1"/>
</dbReference>
<evidence type="ECO:0000313" key="3">
    <source>
        <dbReference type="Proteomes" id="UP000756132"/>
    </source>
</evidence>